<name>A0ABZ2MHS5_9MICO</name>
<feature type="transmembrane region" description="Helical" evidence="1">
    <location>
        <begin position="39"/>
        <end position="57"/>
    </location>
</feature>
<keyword evidence="1" id="KW-1133">Transmembrane helix</keyword>
<evidence type="ECO:0000313" key="2">
    <source>
        <dbReference type="EMBL" id="WXB76614.1"/>
    </source>
</evidence>
<gene>
    <name evidence="2" type="ORF">V1351_00725</name>
</gene>
<dbReference type="RefSeq" id="WP_338749761.1">
    <property type="nucleotide sequence ID" value="NZ_CP144913.1"/>
</dbReference>
<organism evidence="2 3">
    <name type="scientific">Janibacter alittae</name>
    <dbReference type="NCBI Taxonomy" id="3115209"/>
    <lineage>
        <taxon>Bacteria</taxon>
        <taxon>Bacillati</taxon>
        <taxon>Actinomycetota</taxon>
        <taxon>Actinomycetes</taxon>
        <taxon>Micrococcales</taxon>
        <taxon>Intrasporangiaceae</taxon>
        <taxon>Janibacter</taxon>
    </lineage>
</organism>
<feature type="transmembrane region" description="Helical" evidence="1">
    <location>
        <begin position="12"/>
        <end position="33"/>
    </location>
</feature>
<dbReference type="Proteomes" id="UP001382727">
    <property type="component" value="Chromosome"/>
</dbReference>
<accession>A0ABZ2MHS5</accession>
<protein>
    <submittedName>
        <fullName evidence="2">Uncharacterized protein</fullName>
    </submittedName>
</protein>
<reference evidence="2 3" key="1">
    <citation type="submission" date="2024-02" db="EMBL/GenBank/DDBJ databases">
        <title>Janibacter sp. nov., isolated from gut of marine sandworm.</title>
        <authorList>
            <person name="Kim B."/>
            <person name="Jun M.O."/>
            <person name="Shin N.-R."/>
        </authorList>
    </citation>
    <scope>NUCLEOTIDE SEQUENCE [LARGE SCALE GENOMIC DNA]</scope>
    <source>
        <strain evidence="2 3">A1S7</strain>
    </source>
</reference>
<keyword evidence="1" id="KW-0472">Membrane</keyword>
<feature type="transmembrane region" description="Helical" evidence="1">
    <location>
        <begin position="112"/>
        <end position="131"/>
    </location>
</feature>
<dbReference type="EMBL" id="CP144913">
    <property type="protein sequence ID" value="WXB76614.1"/>
    <property type="molecule type" value="Genomic_DNA"/>
</dbReference>
<proteinExistence type="predicted"/>
<evidence type="ECO:0000313" key="3">
    <source>
        <dbReference type="Proteomes" id="UP001382727"/>
    </source>
</evidence>
<evidence type="ECO:0000256" key="1">
    <source>
        <dbReference type="SAM" id="Phobius"/>
    </source>
</evidence>
<sequence length="145" mass="16018">MSQTQLNARRVILPYLATMVVLNILLQLGIAATGNRIDLTAALMTAVVAVVYALYHWRRRHALSQIRFGRLVAHLCGFITVNLGFHIHAAVLIVGNEEAIRGDANFPIDDQWFGVLFGMFVIWGVGLLIHLTASIASRGFEDLHA</sequence>
<keyword evidence="1" id="KW-0812">Transmembrane</keyword>
<feature type="transmembrane region" description="Helical" evidence="1">
    <location>
        <begin position="69"/>
        <end position="92"/>
    </location>
</feature>
<keyword evidence="3" id="KW-1185">Reference proteome</keyword>